<evidence type="ECO:0000256" key="2">
    <source>
        <dbReference type="ARBA" id="ARBA00001947"/>
    </source>
</evidence>
<comment type="pathway">
    <text evidence="3">Amino-acid biosynthesis; L-lysine biosynthesis via DAP pathway; LL-2,6-diaminopimelate from (S)-tetrahydrodipicolinate (succinylase route): step 3/3.</text>
</comment>
<keyword evidence="7" id="KW-0028">Amino-acid biosynthesis</keyword>
<dbReference type="NCBIfam" id="NF006365">
    <property type="entry name" value="PRK08588.1"/>
    <property type="match status" value="1"/>
</dbReference>
<keyword evidence="9" id="KW-0378">Hydrolase</keyword>
<keyword evidence="12" id="KW-0457">Lysine biosynthesis</keyword>
<name>A0ABW3PDR5_9LACO</name>
<evidence type="ECO:0000256" key="5">
    <source>
        <dbReference type="ARBA" id="ARBA00011921"/>
    </source>
</evidence>
<dbReference type="InterPro" id="IPR002933">
    <property type="entry name" value="Peptidase_M20"/>
</dbReference>
<proteinExistence type="inferred from homology"/>
<evidence type="ECO:0000256" key="10">
    <source>
        <dbReference type="ARBA" id="ARBA00022833"/>
    </source>
</evidence>
<dbReference type="NCBIfam" id="TIGR01910">
    <property type="entry name" value="DapE-ArgE"/>
    <property type="match status" value="1"/>
</dbReference>
<feature type="domain" description="Peptidase M20 dimerisation" evidence="15">
    <location>
        <begin position="172"/>
        <end position="277"/>
    </location>
</feature>
<evidence type="ECO:0000256" key="6">
    <source>
        <dbReference type="ARBA" id="ARBA00016853"/>
    </source>
</evidence>
<dbReference type="InterPro" id="IPR011650">
    <property type="entry name" value="Peptidase_M20_dimer"/>
</dbReference>
<accession>A0ABW3PDR5</accession>
<evidence type="ECO:0000256" key="7">
    <source>
        <dbReference type="ARBA" id="ARBA00022605"/>
    </source>
</evidence>
<comment type="cofactor">
    <cofactor evidence="2">
        <name>Zn(2+)</name>
        <dbReference type="ChEBI" id="CHEBI:29105"/>
    </cofactor>
</comment>
<evidence type="ECO:0000256" key="11">
    <source>
        <dbReference type="ARBA" id="ARBA00022915"/>
    </source>
</evidence>
<evidence type="ECO:0000256" key="9">
    <source>
        <dbReference type="ARBA" id="ARBA00022801"/>
    </source>
</evidence>
<keyword evidence="17" id="KW-1185">Reference proteome</keyword>
<dbReference type="SUPFAM" id="SSF55031">
    <property type="entry name" value="Bacterial exopeptidase dimerisation domain"/>
    <property type="match status" value="1"/>
</dbReference>
<evidence type="ECO:0000256" key="8">
    <source>
        <dbReference type="ARBA" id="ARBA00022723"/>
    </source>
</evidence>
<organism evidence="16 17">
    <name type="scientific">Lentilactobacillus raoultii</name>
    <dbReference type="NCBI Taxonomy" id="1987503"/>
    <lineage>
        <taxon>Bacteria</taxon>
        <taxon>Bacillati</taxon>
        <taxon>Bacillota</taxon>
        <taxon>Bacilli</taxon>
        <taxon>Lactobacillales</taxon>
        <taxon>Lactobacillaceae</taxon>
        <taxon>Lentilactobacillus</taxon>
    </lineage>
</organism>
<evidence type="ECO:0000256" key="3">
    <source>
        <dbReference type="ARBA" id="ARBA00005130"/>
    </source>
</evidence>
<dbReference type="EMBL" id="JBHTLH010000005">
    <property type="protein sequence ID" value="MFD1124143.1"/>
    <property type="molecule type" value="Genomic_DNA"/>
</dbReference>
<keyword evidence="11" id="KW-0220">Diaminopimelate biosynthesis</keyword>
<dbReference type="InterPro" id="IPR001261">
    <property type="entry name" value="ArgE/DapE_CS"/>
</dbReference>
<dbReference type="Pfam" id="PF01546">
    <property type="entry name" value="Peptidase_M20"/>
    <property type="match status" value="1"/>
</dbReference>
<comment type="caution">
    <text evidence="16">The sequence shown here is derived from an EMBL/GenBank/DDBJ whole genome shotgun (WGS) entry which is preliminary data.</text>
</comment>
<dbReference type="Gene3D" id="3.30.70.360">
    <property type="match status" value="1"/>
</dbReference>
<dbReference type="RefSeq" id="WP_121977749.1">
    <property type="nucleotide sequence ID" value="NZ_JBHTLH010000005.1"/>
</dbReference>
<keyword evidence="13" id="KW-0170">Cobalt</keyword>
<gene>
    <name evidence="16" type="ORF">ACFQ22_02035</name>
</gene>
<comment type="catalytic activity">
    <reaction evidence="14">
        <text>N-succinyl-(2S,6S)-2,6-diaminopimelate + H2O = (2S,6S)-2,6-diaminopimelate + succinate</text>
        <dbReference type="Rhea" id="RHEA:22608"/>
        <dbReference type="ChEBI" id="CHEBI:15377"/>
        <dbReference type="ChEBI" id="CHEBI:30031"/>
        <dbReference type="ChEBI" id="CHEBI:57609"/>
        <dbReference type="ChEBI" id="CHEBI:58087"/>
        <dbReference type="EC" id="3.5.1.18"/>
    </reaction>
</comment>
<evidence type="ECO:0000256" key="12">
    <source>
        <dbReference type="ARBA" id="ARBA00023154"/>
    </source>
</evidence>
<evidence type="ECO:0000313" key="17">
    <source>
        <dbReference type="Proteomes" id="UP001597156"/>
    </source>
</evidence>
<keyword evidence="10" id="KW-0862">Zinc</keyword>
<keyword evidence="8" id="KW-0479">Metal-binding</keyword>
<dbReference type="Pfam" id="PF07687">
    <property type="entry name" value="M20_dimer"/>
    <property type="match status" value="1"/>
</dbReference>
<comment type="cofactor">
    <cofactor evidence="1">
        <name>Co(2+)</name>
        <dbReference type="ChEBI" id="CHEBI:48828"/>
    </cofactor>
</comment>
<dbReference type="InterPro" id="IPR010182">
    <property type="entry name" value="ArgE/DapE"/>
</dbReference>
<evidence type="ECO:0000256" key="1">
    <source>
        <dbReference type="ARBA" id="ARBA00001941"/>
    </source>
</evidence>
<evidence type="ECO:0000256" key="13">
    <source>
        <dbReference type="ARBA" id="ARBA00023285"/>
    </source>
</evidence>
<evidence type="ECO:0000313" key="16">
    <source>
        <dbReference type="EMBL" id="MFD1124143.1"/>
    </source>
</evidence>
<dbReference type="PANTHER" id="PTHR43808:SF8">
    <property type="entry name" value="PEPTIDASE M20 DIMERISATION DOMAIN-CONTAINING PROTEIN"/>
    <property type="match status" value="1"/>
</dbReference>
<dbReference type="SUPFAM" id="SSF53187">
    <property type="entry name" value="Zn-dependent exopeptidases"/>
    <property type="match status" value="1"/>
</dbReference>
<dbReference type="PROSITE" id="PS00759">
    <property type="entry name" value="ARGE_DAPE_CPG2_2"/>
    <property type="match status" value="1"/>
</dbReference>
<evidence type="ECO:0000259" key="15">
    <source>
        <dbReference type="Pfam" id="PF07687"/>
    </source>
</evidence>
<reference evidence="17" key="1">
    <citation type="journal article" date="2019" name="Int. J. Syst. Evol. Microbiol.">
        <title>The Global Catalogue of Microorganisms (GCM) 10K type strain sequencing project: providing services to taxonomists for standard genome sequencing and annotation.</title>
        <authorList>
            <consortium name="The Broad Institute Genomics Platform"/>
            <consortium name="The Broad Institute Genome Sequencing Center for Infectious Disease"/>
            <person name="Wu L."/>
            <person name="Ma J."/>
        </authorList>
    </citation>
    <scope>NUCLEOTIDE SEQUENCE [LARGE SCALE GENOMIC DNA]</scope>
    <source>
        <strain evidence="17">CCUG 71848</strain>
    </source>
</reference>
<dbReference type="InterPro" id="IPR050072">
    <property type="entry name" value="Peptidase_M20A"/>
</dbReference>
<dbReference type="Gene3D" id="3.40.630.10">
    <property type="entry name" value="Zn peptidases"/>
    <property type="match status" value="1"/>
</dbReference>
<dbReference type="PANTHER" id="PTHR43808">
    <property type="entry name" value="ACETYLORNITHINE DEACETYLASE"/>
    <property type="match status" value="1"/>
</dbReference>
<dbReference type="CDD" id="cd08659">
    <property type="entry name" value="M20_ArgE_DapE-like"/>
    <property type="match status" value="1"/>
</dbReference>
<protein>
    <recommendedName>
        <fullName evidence="6">Probable succinyl-diaminopimelate desuccinylase</fullName>
        <ecNumber evidence="5">3.5.1.18</ecNumber>
    </recommendedName>
</protein>
<evidence type="ECO:0000256" key="14">
    <source>
        <dbReference type="ARBA" id="ARBA00051301"/>
    </source>
</evidence>
<dbReference type="InterPro" id="IPR036264">
    <property type="entry name" value="Bact_exopeptidase_dim_dom"/>
</dbReference>
<dbReference type="EC" id="3.5.1.18" evidence="5"/>
<comment type="similarity">
    <text evidence="4">Belongs to the peptidase M20A family.</text>
</comment>
<sequence length="384" mass="41955">MQKEQQLQILKDLIRIQSTNGNEAAVSAYIGKLFDQHHISYQIDNFGDDRANLVAEIGSKQTDQILAFEGHQDTVAVADEHAWQTKPFEPTVVGDKLYGRGSADMKSGLAAEVITLIELAEANVPIKGTIRLIATAGEEYGTPGANRLNEKGVAKDVSAMVVGEPTSGQVIYAHSGSLNYQVKSIGKAVHSSIPEQGVNAIVGLAKYIDAEADLFDQAGKDPFLGPVKHSVTLIKGGEQVNIIPGYAELAGNVRPTLSFDNDRVIAAIKGAVDRINQETPYQLEFSLIHNFRPVETDPKTPFVQLVKQAADTAYQDRQVELKIINGATDASVFIKSNPDMPVVVLGPDAWDVAHQVNEYTTLTSFYETIQSYEQIVKRYFEIEN</sequence>
<dbReference type="Proteomes" id="UP001597156">
    <property type="component" value="Unassembled WGS sequence"/>
</dbReference>
<evidence type="ECO:0000256" key="4">
    <source>
        <dbReference type="ARBA" id="ARBA00006247"/>
    </source>
</evidence>